<sequence>MATAGVAVNSPFPQIHQASGSPGRHGVFLHAFLEVGPYGGGLSPSITGPQPPPTVKSRCDGHQQRNLGQEPQIPRTILSRLRICRDGGNHISQVGDHDTPLFLDQEW</sequence>
<feature type="region of interest" description="Disordered" evidence="1">
    <location>
        <begin position="42"/>
        <end position="71"/>
    </location>
</feature>
<evidence type="ECO:0000313" key="2">
    <source>
        <dbReference type="EMBL" id="PAN19840.1"/>
    </source>
</evidence>
<proteinExistence type="predicted"/>
<gene>
    <name evidence="2" type="ORF">PAHAL_3G302600</name>
</gene>
<name>A0A2S3HCQ2_9POAL</name>
<dbReference type="Proteomes" id="UP000243499">
    <property type="component" value="Chromosome 3"/>
</dbReference>
<dbReference type="AlphaFoldDB" id="A0A2S3HCQ2"/>
<organism evidence="2">
    <name type="scientific">Panicum hallii</name>
    <dbReference type="NCBI Taxonomy" id="206008"/>
    <lineage>
        <taxon>Eukaryota</taxon>
        <taxon>Viridiplantae</taxon>
        <taxon>Streptophyta</taxon>
        <taxon>Embryophyta</taxon>
        <taxon>Tracheophyta</taxon>
        <taxon>Spermatophyta</taxon>
        <taxon>Magnoliopsida</taxon>
        <taxon>Liliopsida</taxon>
        <taxon>Poales</taxon>
        <taxon>Poaceae</taxon>
        <taxon>PACMAD clade</taxon>
        <taxon>Panicoideae</taxon>
        <taxon>Panicodae</taxon>
        <taxon>Paniceae</taxon>
        <taxon>Panicinae</taxon>
        <taxon>Panicum</taxon>
        <taxon>Panicum sect. Panicum</taxon>
    </lineage>
</organism>
<feature type="region of interest" description="Disordered" evidence="1">
    <location>
        <begin position="1"/>
        <end position="22"/>
    </location>
</feature>
<reference evidence="2" key="1">
    <citation type="submission" date="2018-04" db="EMBL/GenBank/DDBJ databases">
        <title>WGS assembly of Panicum hallii.</title>
        <authorList>
            <person name="Lovell J."/>
            <person name="Jenkins J."/>
            <person name="Lowry D."/>
            <person name="Mamidi S."/>
            <person name="Sreedasyam A."/>
            <person name="Weng X."/>
            <person name="Barry K."/>
            <person name="Bonette J."/>
            <person name="Campitelli B."/>
            <person name="Daum C."/>
            <person name="Gordon S."/>
            <person name="Gould B."/>
            <person name="Lipzen A."/>
            <person name="Macqueen A."/>
            <person name="Palacio-Mejia J."/>
            <person name="Plott C."/>
            <person name="Shakirov E."/>
            <person name="Shu S."/>
            <person name="Yoshinaga Y."/>
            <person name="Zane M."/>
            <person name="Rokhsar D."/>
            <person name="Grimwood J."/>
            <person name="Schmutz J."/>
            <person name="Juenger T."/>
        </authorList>
    </citation>
    <scope>NUCLEOTIDE SEQUENCE [LARGE SCALE GENOMIC DNA]</scope>
    <source>
        <strain evidence="2">FIL2</strain>
    </source>
</reference>
<accession>A0A2S3HCQ2</accession>
<protein>
    <submittedName>
        <fullName evidence="2">Uncharacterized protein</fullName>
    </submittedName>
</protein>
<dbReference type="EMBL" id="CM008048">
    <property type="protein sequence ID" value="PAN19840.1"/>
    <property type="molecule type" value="Genomic_DNA"/>
</dbReference>
<evidence type="ECO:0000256" key="1">
    <source>
        <dbReference type="SAM" id="MobiDB-lite"/>
    </source>
</evidence>
<dbReference type="Gramene" id="PAN19840">
    <property type="protein sequence ID" value="PAN19840"/>
    <property type="gene ID" value="PAHAL_3G302600"/>
</dbReference>